<organism evidence="1">
    <name type="scientific">marine sediment metagenome</name>
    <dbReference type="NCBI Taxonomy" id="412755"/>
    <lineage>
        <taxon>unclassified sequences</taxon>
        <taxon>metagenomes</taxon>
        <taxon>ecological metagenomes</taxon>
    </lineage>
</organism>
<dbReference type="EMBL" id="LAZR01003728">
    <property type="protein sequence ID" value="KKN15272.1"/>
    <property type="molecule type" value="Genomic_DNA"/>
</dbReference>
<comment type="caution">
    <text evidence="1">The sequence shown here is derived from an EMBL/GenBank/DDBJ whole genome shotgun (WGS) entry which is preliminary data.</text>
</comment>
<dbReference type="AlphaFoldDB" id="A0A0F9NTD9"/>
<reference evidence="1" key="1">
    <citation type="journal article" date="2015" name="Nature">
        <title>Complex archaea that bridge the gap between prokaryotes and eukaryotes.</title>
        <authorList>
            <person name="Spang A."/>
            <person name="Saw J.H."/>
            <person name="Jorgensen S.L."/>
            <person name="Zaremba-Niedzwiedzka K."/>
            <person name="Martijn J."/>
            <person name="Lind A.E."/>
            <person name="van Eijk R."/>
            <person name="Schleper C."/>
            <person name="Guy L."/>
            <person name="Ettema T.J."/>
        </authorList>
    </citation>
    <scope>NUCLEOTIDE SEQUENCE</scope>
</reference>
<sequence>MLSYVKVYSELRKLANTLYYQTLFIREDLNVFNNNTDLSDIQISFFSLLGFYHNLNMEVNMGEVDSKVYESPIYEDAYMYYKHNKDKKKRDEIFEDKEKKRLEHPNLRNRTETITKEKSQWIFK</sequence>
<name>A0A0F9NTD9_9ZZZZ</name>
<gene>
    <name evidence="1" type="ORF">LCGC14_0987590</name>
</gene>
<evidence type="ECO:0000313" key="1">
    <source>
        <dbReference type="EMBL" id="KKN15272.1"/>
    </source>
</evidence>
<proteinExistence type="predicted"/>
<accession>A0A0F9NTD9</accession>
<protein>
    <submittedName>
        <fullName evidence="1">Uncharacterized protein</fullName>
    </submittedName>
</protein>